<name>A0A1I5N084_9BACT</name>
<sequence length="419" mass="49397">MKNLIEHQMKITFYFRQSQTTSKKRKGLGIIYYYVMIDGIKSVEKSTKISTAFLHWDSINQELISGEGFEAKNRRLRAIRREIEDQKRDFELNGLVINEKTIFNKISTTKSEETLLKVVEDYLAEQKTKIRKEEELKHKGNIESSTYETYIKRIKNLTKFLLFQKKLSIRIDQVDERFCEQFDLYLTSNINDEGKSRGQNYATKHIKLIRTIVDFARRCKLTRDNPTIFYKLKHEGRKKVKTVSPTEVSAIEKLELNWNEQRYLDVFIFCRECIIHHGDFKQLCDEKHLRTDENGNFWIIKPRKKAIEEGRQIQIIPMSDKAIRIMLKYGSLQEMPRFSTTNFNRYLKMLFAKAKVNKNVSSKMGRSSGISEAYNVKKLRGESIAVIAGWTTTRELESYLEIDHTILRDEYLSTKGFLA</sequence>
<keyword evidence="5" id="KW-1185">Reference proteome</keyword>
<dbReference type="OrthoDB" id="937349at2"/>
<dbReference type="Proteomes" id="UP000199306">
    <property type="component" value="Unassembled WGS sequence"/>
</dbReference>
<dbReference type="RefSeq" id="WP_092011654.1">
    <property type="nucleotide sequence ID" value="NZ_FOXH01000001.1"/>
</dbReference>
<dbReference type="GO" id="GO:0015074">
    <property type="term" value="P:DNA integration"/>
    <property type="evidence" value="ECO:0007669"/>
    <property type="project" value="InterPro"/>
</dbReference>
<keyword evidence="2" id="KW-0233">DNA recombination</keyword>
<keyword evidence="1" id="KW-0238">DNA-binding</keyword>
<protein>
    <recommendedName>
        <fullName evidence="3">Phage integrase SAM-like domain-containing protein</fullName>
    </recommendedName>
</protein>
<gene>
    <name evidence="4" type="ORF">SAMN04515674_101536</name>
</gene>
<dbReference type="InterPro" id="IPR013762">
    <property type="entry name" value="Integrase-like_cat_sf"/>
</dbReference>
<evidence type="ECO:0000313" key="5">
    <source>
        <dbReference type="Proteomes" id="UP000199306"/>
    </source>
</evidence>
<dbReference type="SUPFAM" id="SSF56349">
    <property type="entry name" value="DNA breaking-rejoining enzymes"/>
    <property type="match status" value="1"/>
</dbReference>
<evidence type="ECO:0000259" key="3">
    <source>
        <dbReference type="Pfam" id="PF13102"/>
    </source>
</evidence>
<dbReference type="AlphaFoldDB" id="A0A1I5N084"/>
<accession>A0A1I5N084</accession>
<dbReference type="Gene3D" id="1.10.150.130">
    <property type="match status" value="1"/>
</dbReference>
<dbReference type="GO" id="GO:0006310">
    <property type="term" value="P:DNA recombination"/>
    <property type="evidence" value="ECO:0007669"/>
    <property type="project" value="UniProtKB-KW"/>
</dbReference>
<dbReference type="InterPro" id="IPR025269">
    <property type="entry name" value="SAM-like_dom"/>
</dbReference>
<dbReference type="GO" id="GO:0003677">
    <property type="term" value="F:DNA binding"/>
    <property type="evidence" value="ECO:0007669"/>
    <property type="project" value="UniProtKB-KW"/>
</dbReference>
<evidence type="ECO:0000256" key="1">
    <source>
        <dbReference type="ARBA" id="ARBA00023125"/>
    </source>
</evidence>
<evidence type="ECO:0000256" key="2">
    <source>
        <dbReference type="ARBA" id="ARBA00023172"/>
    </source>
</evidence>
<feature type="domain" description="Phage integrase SAM-like" evidence="3">
    <location>
        <begin position="136"/>
        <end position="227"/>
    </location>
</feature>
<dbReference type="InterPro" id="IPR010998">
    <property type="entry name" value="Integrase_recombinase_N"/>
</dbReference>
<proteinExistence type="predicted"/>
<reference evidence="4 5" key="1">
    <citation type="submission" date="2016-10" db="EMBL/GenBank/DDBJ databases">
        <authorList>
            <person name="de Groot N.N."/>
        </authorList>
    </citation>
    <scope>NUCLEOTIDE SEQUENCE [LARGE SCALE GENOMIC DNA]</scope>
    <source>
        <strain evidence="5">E92,LMG 26720,CCM 7988</strain>
    </source>
</reference>
<dbReference type="InterPro" id="IPR011010">
    <property type="entry name" value="DNA_brk_join_enz"/>
</dbReference>
<dbReference type="Gene3D" id="1.10.443.10">
    <property type="entry name" value="Intergrase catalytic core"/>
    <property type="match status" value="1"/>
</dbReference>
<dbReference type="EMBL" id="FOXH01000001">
    <property type="protein sequence ID" value="SFP15218.1"/>
    <property type="molecule type" value="Genomic_DNA"/>
</dbReference>
<organism evidence="4 5">
    <name type="scientific">Pseudarcicella hirudinis</name>
    <dbReference type="NCBI Taxonomy" id="1079859"/>
    <lineage>
        <taxon>Bacteria</taxon>
        <taxon>Pseudomonadati</taxon>
        <taxon>Bacteroidota</taxon>
        <taxon>Cytophagia</taxon>
        <taxon>Cytophagales</taxon>
        <taxon>Flectobacillaceae</taxon>
        <taxon>Pseudarcicella</taxon>
    </lineage>
</organism>
<dbReference type="Pfam" id="PF13102">
    <property type="entry name" value="Phage_int_SAM_5"/>
    <property type="match status" value="1"/>
</dbReference>
<dbReference type="STRING" id="1079859.SAMN04515674_101536"/>
<evidence type="ECO:0000313" key="4">
    <source>
        <dbReference type="EMBL" id="SFP15218.1"/>
    </source>
</evidence>